<keyword evidence="1" id="KW-0472">Membrane</keyword>
<dbReference type="PANTHER" id="PTHR28229:SF1">
    <property type="entry name" value="TRANSLOCATION PROTEIN SEC66"/>
    <property type="match status" value="1"/>
</dbReference>
<evidence type="ECO:0000256" key="1">
    <source>
        <dbReference type="SAM" id="Phobius"/>
    </source>
</evidence>
<dbReference type="OrthoDB" id="73168at2759"/>
<protein>
    <recommendedName>
        <fullName evidence="4">Translocation protein SEC66</fullName>
    </recommendedName>
</protein>
<dbReference type="GO" id="GO:0030447">
    <property type="term" value="P:filamentous growth"/>
    <property type="evidence" value="ECO:0007669"/>
    <property type="project" value="EnsemblFungi"/>
</dbReference>
<dbReference type="KEGG" id="ncs:NCAS_0B01880"/>
<reference evidence="2 3" key="1">
    <citation type="journal article" date="2011" name="Proc. Natl. Acad. Sci. U.S.A.">
        <title>Evolutionary erosion of yeast sex chromosomes by mating-type switching accidents.</title>
        <authorList>
            <person name="Gordon J.L."/>
            <person name="Armisen D."/>
            <person name="Proux-Wera E."/>
            <person name="Oheigeartaigh S.S."/>
            <person name="Byrne K.P."/>
            <person name="Wolfe K.H."/>
        </authorList>
    </citation>
    <scope>NUCLEOTIDE SEQUENCE [LARGE SCALE GENOMIC DNA]</scope>
    <source>
        <strain evidence="3">ATCC 76901 / BCRC 22586 / CBS 4309 / NBRC 1992 / NRRL Y-12630</strain>
    </source>
</reference>
<evidence type="ECO:0000313" key="2">
    <source>
        <dbReference type="EMBL" id="CCC68272.1"/>
    </source>
</evidence>
<proteinExistence type="predicted"/>
<dbReference type="AlphaFoldDB" id="G0VBE6"/>
<dbReference type="Proteomes" id="UP000001640">
    <property type="component" value="Chromosome 2"/>
</dbReference>
<dbReference type="GO" id="GO:0008320">
    <property type="term" value="F:protein transmembrane transporter activity"/>
    <property type="evidence" value="ECO:0007669"/>
    <property type="project" value="EnsemblFungi"/>
</dbReference>
<dbReference type="eggNOG" id="KOG4699">
    <property type="taxonomic scope" value="Eukaryota"/>
</dbReference>
<dbReference type="EMBL" id="HE576753">
    <property type="protein sequence ID" value="CCC68272.1"/>
    <property type="molecule type" value="Genomic_DNA"/>
</dbReference>
<sequence length="218" mass="25325">MESNGTYSNSTYEDTFNGTHSNGTFFTDEETANEVPLPSVSFYTPIIYTAILLISLLIFASQYKKRQIKKRTALPSIFDEDDARDLYLEIKKISETENVHEKVLKAALLNRGAEAIRRSLKLKELEPQIELIYKNGSVGEEYWQRFQNEVKLVDLEFKQCLMEAESLQAGWVQLFVGNCREICFNQAMTRRYDAITKRKEVCIKEWELKVNDEGRLIQ</sequence>
<dbReference type="STRING" id="1064592.G0VBE6"/>
<dbReference type="HOGENOM" id="CLU_066294_1_1_1"/>
<keyword evidence="3" id="KW-1185">Reference proteome</keyword>
<dbReference type="InParanoid" id="G0VBE6"/>
<dbReference type="GO" id="GO:0071256">
    <property type="term" value="C:translocon complex"/>
    <property type="evidence" value="ECO:0007669"/>
    <property type="project" value="EnsemblFungi"/>
</dbReference>
<dbReference type="GO" id="GO:0031204">
    <property type="term" value="P:post-translational protein targeting to membrane, translocation"/>
    <property type="evidence" value="ECO:0007669"/>
    <property type="project" value="EnsemblFungi"/>
</dbReference>
<keyword evidence="1" id="KW-0812">Transmembrane</keyword>
<reference key="2">
    <citation type="submission" date="2011-08" db="EMBL/GenBank/DDBJ databases">
        <title>Genome sequence of Naumovozyma castellii.</title>
        <authorList>
            <person name="Gordon J.L."/>
            <person name="Armisen D."/>
            <person name="Proux-Wera E."/>
            <person name="OhEigeartaigh S.S."/>
            <person name="Byrne K.P."/>
            <person name="Wolfe K.H."/>
        </authorList>
    </citation>
    <scope>NUCLEOTIDE SEQUENCE</scope>
    <source>
        <strain>Type strain:CBS 4309</strain>
    </source>
</reference>
<name>G0VBE6_NAUCA</name>
<dbReference type="OMA" id="DYWQRYQ"/>
<keyword evidence="1" id="KW-1133">Transmembrane helix</keyword>
<dbReference type="GeneID" id="96901832"/>
<evidence type="ECO:0008006" key="4">
    <source>
        <dbReference type="Google" id="ProtNLM"/>
    </source>
</evidence>
<gene>
    <name evidence="2" type="primary">NCAS0B01880</name>
    <name evidence="2" type="ordered locus">NCAS_0B01880</name>
</gene>
<feature type="transmembrane region" description="Helical" evidence="1">
    <location>
        <begin position="42"/>
        <end position="61"/>
    </location>
</feature>
<evidence type="ECO:0000313" key="3">
    <source>
        <dbReference type="Proteomes" id="UP000001640"/>
    </source>
</evidence>
<dbReference type="GO" id="GO:0031207">
    <property type="term" value="C:Sec62/Sec63 complex"/>
    <property type="evidence" value="ECO:0007669"/>
    <property type="project" value="EnsemblFungi"/>
</dbReference>
<dbReference type="InterPro" id="IPR018624">
    <property type="entry name" value="Sec66"/>
</dbReference>
<dbReference type="RefSeq" id="XP_003674646.1">
    <property type="nucleotide sequence ID" value="XM_003674598.1"/>
</dbReference>
<dbReference type="FunCoup" id="G0VBE6">
    <property type="interactions" value="77"/>
</dbReference>
<accession>G0VBE6</accession>
<dbReference type="PANTHER" id="PTHR28229">
    <property type="entry name" value="TRANSLOCATION PROTEIN SEC66"/>
    <property type="match status" value="1"/>
</dbReference>
<organism evidence="2 3">
    <name type="scientific">Naumovozyma castellii</name>
    <name type="common">Yeast</name>
    <name type="synonym">Saccharomyces castellii</name>
    <dbReference type="NCBI Taxonomy" id="27288"/>
    <lineage>
        <taxon>Eukaryota</taxon>
        <taxon>Fungi</taxon>
        <taxon>Dikarya</taxon>
        <taxon>Ascomycota</taxon>
        <taxon>Saccharomycotina</taxon>
        <taxon>Saccharomycetes</taxon>
        <taxon>Saccharomycetales</taxon>
        <taxon>Saccharomycetaceae</taxon>
        <taxon>Naumovozyma</taxon>
    </lineage>
</organism>
<dbReference type="Pfam" id="PF09802">
    <property type="entry name" value="Sec66"/>
    <property type="match status" value="1"/>
</dbReference>